<accession>A0ABR1SK67</accession>
<protein>
    <submittedName>
        <fullName evidence="4">Uncharacterized protein</fullName>
    </submittedName>
</protein>
<evidence type="ECO:0000313" key="4">
    <source>
        <dbReference type="EMBL" id="KAK8034100.1"/>
    </source>
</evidence>
<dbReference type="InterPro" id="IPR002110">
    <property type="entry name" value="Ankyrin_rpt"/>
</dbReference>
<dbReference type="PROSITE" id="PS50088">
    <property type="entry name" value="ANK_REPEAT"/>
    <property type="match status" value="4"/>
</dbReference>
<feature type="repeat" description="ANK" evidence="3">
    <location>
        <begin position="269"/>
        <end position="301"/>
    </location>
</feature>
<name>A0ABR1SK67_9PEZI</name>
<feature type="repeat" description="ANK" evidence="3">
    <location>
        <begin position="195"/>
        <end position="227"/>
    </location>
</feature>
<dbReference type="InterPro" id="IPR036770">
    <property type="entry name" value="Ankyrin_rpt-contain_sf"/>
</dbReference>
<feature type="repeat" description="ANK" evidence="3">
    <location>
        <begin position="302"/>
        <end position="334"/>
    </location>
</feature>
<proteinExistence type="predicted"/>
<keyword evidence="1" id="KW-0677">Repeat</keyword>
<dbReference type="SMART" id="SM00248">
    <property type="entry name" value="ANK"/>
    <property type="match status" value="6"/>
</dbReference>
<dbReference type="Proteomes" id="UP001444661">
    <property type="component" value="Unassembled WGS sequence"/>
</dbReference>
<evidence type="ECO:0000313" key="5">
    <source>
        <dbReference type="Proteomes" id="UP001444661"/>
    </source>
</evidence>
<comment type="caution">
    <text evidence="4">The sequence shown here is derived from an EMBL/GenBank/DDBJ whole genome shotgun (WGS) entry which is preliminary data.</text>
</comment>
<dbReference type="PANTHER" id="PTHR24198">
    <property type="entry name" value="ANKYRIN REPEAT AND PROTEIN KINASE DOMAIN-CONTAINING PROTEIN"/>
    <property type="match status" value="1"/>
</dbReference>
<dbReference type="PANTHER" id="PTHR24198:SF165">
    <property type="entry name" value="ANKYRIN REPEAT-CONTAINING PROTEIN-RELATED"/>
    <property type="match status" value="1"/>
</dbReference>
<evidence type="ECO:0000256" key="2">
    <source>
        <dbReference type="ARBA" id="ARBA00023043"/>
    </source>
</evidence>
<dbReference type="Gene3D" id="1.25.40.20">
    <property type="entry name" value="Ankyrin repeat-containing domain"/>
    <property type="match status" value="3"/>
</dbReference>
<reference evidence="4 5" key="1">
    <citation type="submission" date="2023-01" db="EMBL/GenBank/DDBJ databases">
        <title>Analysis of 21 Apiospora genomes using comparative genomics revels a genus with tremendous synthesis potential of carbohydrate active enzymes and secondary metabolites.</title>
        <authorList>
            <person name="Sorensen T."/>
        </authorList>
    </citation>
    <scope>NUCLEOTIDE SEQUENCE [LARGE SCALE GENOMIC DNA]</scope>
    <source>
        <strain evidence="4 5">CBS 33761</strain>
    </source>
</reference>
<dbReference type="Pfam" id="PF12796">
    <property type="entry name" value="Ank_2"/>
    <property type="match status" value="2"/>
</dbReference>
<gene>
    <name evidence="4" type="ORF">PG993_009095</name>
</gene>
<keyword evidence="5" id="KW-1185">Reference proteome</keyword>
<keyword evidence="2 3" id="KW-0040">ANK repeat</keyword>
<dbReference type="EMBL" id="JAQQWK010000009">
    <property type="protein sequence ID" value="KAK8034100.1"/>
    <property type="molecule type" value="Genomic_DNA"/>
</dbReference>
<evidence type="ECO:0000256" key="3">
    <source>
        <dbReference type="PROSITE-ProRule" id="PRU00023"/>
    </source>
</evidence>
<feature type="repeat" description="ANK" evidence="3">
    <location>
        <begin position="162"/>
        <end position="194"/>
    </location>
</feature>
<dbReference type="PROSITE" id="PS50297">
    <property type="entry name" value="ANK_REP_REGION"/>
    <property type="match status" value="3"/>
</dbReference>
<dbReference type="PRINTS" id="PR01415">
    <property type="entry name" value="ANKYRIN"/>
</dbReference>
<dbReference type="SUPFAM" id="SSF48403">
    <property type="entry name" value="Ankyrin repeat"/>
    <property type="match status" value="1"/>
</dbReference>
<organism evidence="4 5">
    <name type="scientific">Apiospora rasikravindrae</name>
    <dbReference type="NCBI Taxonomy" id="990691"/>
    <lineage>
        <taxon>Eukaryota</taxon>
        <taxon>Fungi</taxon>
        <taxon>Dikarya</taxon>
        <taxon>Ascomycota</taxon>
        <taxon>Pezizomycotina</taxon>
        <taxon>Sordariomycetes</taxon>
        <taxon>Xylariomycetidae</taxon>
        <taxon>Amphisphaeriales</taxon>
        <taxon>Apiosporaceae</taxon>
        <taxon>Apiospora</taxon>
    </lineage>
</organism>
<evidence type="ECO:0000256" key="1">
    <source>
        <dbReference type="ARBA" id="ARBA00022737"/>
    </source>
</evidence>
<sequence length="344" mass="37680">MSSRRNFGARNVVPGTLPIPDTNLRVRNAEREAIFAKAKEPLPHGDAARAAAIATKFRDLDTMISDIATREQMSREEILSLVKNQSSFTLLHAAAESGRDEIIDYLFRPDMFVDKSTMRMALLMSRNTTLDRPIHIAARNDCVAFIQALVSRGVSIDMTGAFKYTPLHFAVLARHGQLVVDIVEMGAELNLQSMSGQTPLHLAVQNNDIEAVKYLLDKGADATIRNAGDLTPGVVARGHEDKTMHLLFIELMFFCRNRGLGVIINSSGAGFTPLHFAVQAVDRQLVTDLVDMGANTNVQNMGGETPLHLAVHKGDVETVKYLLDHGADATAEVHEIFVARGLPC</sequence>